<evidence type="ECO:0000313" key="2">
    <source>
        <dbReference type="Proteomes" id="UP000620262"/>
    </source>
</evidence>
<sequence>MPAPEGCGGTIFLIETLDEEITPPGQYFEKDQNVSVTARNIEFKIERTITDALYDADIQYFGTKLYLIQFHEAPGSTLARGKDTATSGGFILTQYAYGSSLF</sequence>
<name>A0ABR9IT61_RHIVS</name>
<reference evidence="1 2" key="1">
    <citation type="submission" date="2020-10" db="EMBL/GenBank/DDBJ databases">
        <title>Sequencing the genomes of 1000 actinobacteria strains.</title>
        <authorList>
            <person name="Klenk H.-P."/>
        </authorList>
    </citation>
    <scope>NUCLEOTIDE SEQUENCE [LARGE SCALE GENOMIC DNA]</scope>
    <source>
        <strain evidence="1 2">DSM 7307</strain>
    </source>
</reference>
<keyword evidence="2" id="KW-1185">Reference proteome</keyword>
<protein>
    <submittedName>
        <fullName evidence="1">Uncharacterized protein</fullName>
    </submittedName>
</protein>
<organism evidence="1 2">
    <name type="scientific">Rhizobium viscosum</name>
    <name type="common">Arthrobacter viscosus</name>
    <dbReference type="NCBI Taxonomy" id="1673"/>
    <lineage>
        <taxon>Bacteria</taxon>
        <taxon>Pseudomonadati</taxon>
        <taxon>Pseudomonadota</taxon>
        <taxon>Alphaproteobacteria</taxon>
        <taxon>Hyphomicrobiales</taxon>
        <taxon>Rhizobiaceae</taxon>
        <taxon>Rhizobium/Agrobacterium group</taxon>
        <taxon>Rhizobium</taxon>
    </lineage>
</organism>
<evidence type="ECO:0000313" key="1">
    <source>
        <dbReference type="EMBL" id="MBE1506047.1"/>
    </source>
</evidence>
<dbReference type="Proteomes" id="UP000620262">
    <property type="component" value="Unassembled WGS sequence"/>
</dbReference>
<proteinExistence type="predicted"/>
<comment type="caution">
    <text evidence="1">The sequence shown here is derived from an EMBL/GenBank/DDBJ whole genome shotgun (WGS) entry which is preliminary data.</text>
</comment>
<dbReference type="RefSeq" id="WP_246517193.1">
    <property type="nucleotide sequence ID" value="NZ_BAAAVL010000005.1"/>
</dbReference>
<dbReference type="EMBL" id="JADBEC010000001">
    <property type="protein sequence ID" value="MBE1506047.1"/>
    <property type="molecule type" value="Genomic_DNA"/>
</dbReference>
<gene>
    <name evidence="1" type="ORF">H4W29_003228</name>
</gene>
<accession>A0ABR9IT61</accession>